<protein>
    <submittedName>
        <fullName evidence="1">Uncharacterized protein</fullName>
    </submittedName>
</protein>
<dbReference type="EMBL" id="RBXL01000001">
    <property type="protein sequence ID" value="RKT46626.1"/>
    <property type="molecule type" value="Genomic_DNA"/>
</dbReference>
<dbReference type="AlphaFoldDB" id="A0A495VB54"/>
<keyword evidence="2" id="KW-1185">Reference proteome</keyword>
<proteinExistence type="predicted"/>
<sequence length="97" mass="10871">MSRVIERVAFRILRPLASSRCLDASLRVAADQLWGAAEYALLVGQDDDHEQLHSIACAVFSVINTIEPETQRIELLELLKRYRLVAEQPTKPQAIAA</sequence>
<organism evidence="1 2">
    <name type="scientific">Thiocapsa rosea</name>
    <dbReference type="NCBI Taxonomy" id="69360"/>
    <lineage>
        <taxon>Bacteria</taxon>
        <taxon>Pseudomonadati</taxon>
        <taxon>Pseudomonadota</taxon>
        <taxon>Gammaproteobacteria</taxon>
        <taxon>Chromatiales</taxon>
        <taxon>Chromatiaceae</taxon>
        <taxon>Thiocapsa</taxon>
    </lineage>
</organism>
<dbReference type="Proteomes" id="UP000274556">
    <property type="component" value="Unassembled WGS sequence"/>
</dbReference>
<comment type="caution">
    <text evidence="1">The sequence shown here is derived from an EMBL/GenBank/DDBJ whole genome shotgun (WGS) entry which is preliminary data.</text>
</comment>
<evidence type="ECO:0000313" key="2">
    <source>
        <dbReference type="Proteomes" id="UP000274556"/>
    </source>
</evidence>
<accession>A0A495VB54</accession>
<evidence type="ECO:0000313" key="1">
    <source>
        <dbReference type="EMBL" id="RKT46626.1"/>
    </source>
</evidence>
<reference evidence="1 2" key="1">
    <citation type="submission" date="2018-10" db="EMBL/GenBank/DDBJ databases">
        <title>Genomic Encyclopedia of Archaeal and Bacterial Type Strains, Phase II (KMG-II): from individual species to whole genera.</title>
        <authorList>
            <person name="Goeker M."/>
        </authorList>
    </citation>
    <scope>NUCLEOTIDE SEQUENCE [LARGE SCALE GENOMIC DNA]</scope>
    <source>
        <strain evidence="1 2">DSM 235</strain>
    </source>
</reference>
<gene>
    <name evidence="1" type="ORF">BDD21_4150</name>
</gene>
<name>A0A495VB54_9GAMM</name>